<dbReference type="PANTHER" id="PTHR40562">
    <property type="match status" value="1"/>
</dbReference>
<dbReference type="GO" id="GO:0008942">
    <property type="term" value="F:nitrite reductase [NAD(P)H] activity"/>
    <property type="evidence" value="ECO:0007669"/>
    <property type="project" value="InterPro"/>
</dbReference>
<evidence type="ECO:0000256" key="2">
    <source>
        <dbReference type="ARBA" id="ARBA00022723"/>
    </source>
</evidence>
<dbReference type="GO" id="GO:0046872">
    <property type="term" value="F:metal ion binding"/>
    <property type="evidence" value="ECO:0007669"/>
    <property type="project" value="UniProtKB-KW"/>
</dbReference>
<organism evidence="8 9">
    <name type="scientific">Sanguibacter hominis ATCC BAA-789</name>
    <dbReference type="NCBI Taxonomy" id="1312740"/>
    <lineage>
        <taxon>Bacteria</taxon>
        <taxon>Bacillati</taxon>
        <taxon>Actinomycetota</taxon>
        <taxon>Actinomycetes</taxon>
        <taxon>Micrococcales</taxon>
        <taxon>Sanguibacteraceae</taxon>
        <taxon>Sanguibacter</taxon>
    </lineage>
</organism>
<dbReference type="InterPro" id="IPR012748">
    <property type="entry name" value="Rieske-like_NirD"/>
</dbReference>
<dbReference type="PROSITE" id="PS51300">
    <property type="entry name" value="NIRD"/>
    <property type="match status" value="1"/>
</dbReference>
<keyword evidence="6" id="KW-0534">Nitrate assimilation</keyword>
<keyword evidence="4" id="KW-0408">Iron</keyword>
<dbReference type="InterPro" id="IPR036922">
    <property type="entry name" value="Rieske_2Fe-2S_sf"/>
</dbReference>
<evidence type="ECO:0000313" key="9">
    <source>
        <dbReference type="Proteomes" id="UP000774283"/>
    </source>
</evidence>
<dbReference type="SUPFAM" id="SSF50022">
    <property type="entry name" value="ISP domain"/>
    <property type="match status" value="1"/>
</dbReference>
<evidence type="ECO:0000313" key="8">
    <source>
        <dbReference type="EMBL" id="NKX93911.1"/>
    </source>
</evidence>
<dbReference type="Pfam" id="PF13806">
    <property type="entry name" value="Rieske_2"/>
    <property type="match status" value="1"/>
</dbReference>
<proteinExistence type="predicted"/>
<dbReference type="Gene3D" id="2.102.10.10">
    <property type="entry name" value="Rieske [2Fe-2S] iron-sulphur domain"/>
    <property type="match status" value="1"/>
</dbReference>
<dbReference type="CDD" id="cd03529">
    <property type="entry name" value="Rieske_NirD"/>
    <property type="match status" value="1"/>
</dbReference>
<dbReference type="AlphaFoldDB" id="A0A9X5FCE6"/>
<accession>A0A9X5FCE6</accession>
<dbReference type="EMBL" id="JAAXOW010000004">
    <property type="protein sequence ID" value="NKX93911.1"/>
    <property type="molecule type" value="Genomic_DNA"/>
</dbReference>
<evidence type="ECO:0000256" key="1">
    <source>
        <dbReference type="ARBA" id="ARBA00022714"/>
    </source>
</evidence>
<dbReference type="PANTHER" id="PTHR40562:SF1">
    <property type="entry name" value="NITRITE REDUCTASE (NADH) SMALL SUBUNIT"/>
    <property type="match status" value="1"/>
</dbReference>
<dbReference type="GO" id="GO:0004497">
    <property type="term" value="F:monooxygenase activity"/>
    <property type="evidence" value="ECO:0007669"/>
    <property type="project" value="UniProtKB-ARBA"/>
</dbReference>
<dbReference type="RefSeq" id="WP_168447986.1">
    <property type="nucleotide sequence ID" value="NZ_JAAXOW010000004.1"/>
</dbReference>
<keyword evidence="3" id="KW-0560">Oxidoreductase</keyword>
<keyword evidence="2" id="KW-0479">Metal-binding</keyword>
<dbReference type="GO" id="GO:0016705">
    <property type="term" value="F:oxidoreductase activity, acting on paired donors, with incorporation or reduction of molecular oxygen"/>
    <property type="evidence" value="ECO:0007669"/>
    <property type="project" value="UniProtKB-ARBA"/>
</dbReference>
<dbReference type="GO" id="GO:0042128">
    <property type="term" value="P:nitrate assimilation"/>
    <property type="evidence" value="ECO:0007669"/>
    <property type="project" value="UniProtKB-KW"/>
</dbReference>
<sequence>MTRSPALTAAIPDAAAPDAATPAAIPDAWLPVCALADLAVERGAVALVDGEQVALFRLLDDTVLAVQQHEPHTQAMVMSRGIVGTRGGRPVVTSPLYKQVFDLSSGECLDTTKGERVALMTWQVEVRDGVVHLGAAHDPGARAAA</sequence>
<protein>
    <submittedName>
        <fullName evidence="8">Nitrite reductase small subunit NirD</fullName>
    </submittedName>
</protein>
<dbReference type="GO" id="GO:0051537">
    <property type="term" value="F:2 iron, 2 sulfur cluster binding"/>
    <property type="evidence" value="ECO:0007669"/>
    <property type="project" value="UniProtKB-KW"/>
</dbReference>
<evidence type="ECO:0000256" key="5">
    <source>
        <dbReference type="ARBA" id="ARBA00023014"/>
    </source>
</evidence>
<dbReference type="InterPro" id="IPR017881">
    <property type="entry name" value="NirD"/>
</dbReference>
<evidence type="ECO:0000256" key="3">
    <source>
        <dbReference type="ARBA" id="ARBA00023002"/>
    </source>
</evidence>
<dbReference type="PROSITE" id="PS51296">
    <property type="entry name" value="RIESKE"/>
    <property type="match status" value="1"/>
</dbReference>
<feature type="domain" description="Rieske" evidence="7">
    <location>
        <begin position="30"/>
        <end position="133"/>
    </location>
</feature>
<dbReference type="InterPro" id="IPR017941">
    <property type="entry name" value="Rieske_2Fe-2S"/>
</dbReference>
<keyword evidence="5" id="KW-0411">Iron-sulfur</keyword>
<evidence type="ECO:0000259" key="7">
    <source>
        <dbReference type="PROSITE" id="PS51296"/>
    </source>
</evidence>
<keyword evidence="9" id="KW-1185">Reference proteome</keyword>
<dbReference type="Proteomes" id="UP000774283">
    <property type="component" value="Unassembled WGS sequence"/>
</dbReference>
<keyword evidence="1" id="KW-0001">2Fe-2S</keyword>
<reference evidence="8 9" key="1">
    <citation type="submission" date="2020-04" db="EMBL/GenBank/DDBJ databases">
        <title>MicrobeNet Type strains.</title>
        <authorList>
            <person name="Nicholson A.C."/>
        </authorList>
    </citation>
    <scope>NUCLEOTIDE SEQUENCE [LARGE SCALE GENOMIC DNA]</scope>
    <source>
        <strain evidence="8 9">ATCC BAA-789</strain>
    </source>
</reference>
<name>A0A9X5FCE6_9MICO</name>
<evidence type="ECO:0000256" key="6">
    <source>
        <dbReference type="ARBA" id="ARBA00023063"/>
    </source>
</evidence>
<comment type="caution">
    <text evidence="8">The sequence shown here is derived from an EMBL/GenBank/DDBJ whole genome shotgun (WGS) entry which is preliminary data.</text>
</comment>
<dbReference type="NCBIfam" id="TIGR02378">
    <property type="entry name" value="nirD_assim_sml"/>
    <property type="match status" value="1"/>
</dbReference>
<evidence type="ECO:0000256" key="4">
    <source>
        <dbReference type="ARBA" id="ARBA00023004"/>
    </source>
</evidence>
<gene>
    <name evidence="8" type="primary">nirD</name>
    <name evidence="8" type="ORF">HF995_11625</name>
</gene>